<keyword evidence="1" id="KW-0472">Membrane</keyword>
<gene>
    <name evidence="2" type="ORF">MCBB_PMCBBP0011</name>
</gene>
<dbReference type="KEGG" id="mcub:MCBB_PMCBBP0011"/>
<keyword evidence="1" id="KW-1133">Transmembrane helix</keyword>
<dbReference type="AlphaFoldDB" id="A0A1D3L5M4"/>
<reference evidence="2 3" key="1">
    <citation type="submission" date="2016-08" db="EMBL/GenBank/DDBJ databases">
        <authorList>
            <person name="Seilhamer J.J."/>
        </authorList>
    </citation>
    <scope>NUCLEOTIDE SEQUENCE [LARGE SCALE GENOMIC DNA]</scope>
    <source>
        <strain evidence="2">Buetzberg</strain>
        <plasmid evidence="3">Plasmid ii</plasmid>
    </source>
</reference>
<dbReference type="Proteomes" id="UP000094707">
    <property type="component" value="Plasmid II"/>
</dbReference>
<feature type="transmembrane region" description="Helical" evidence="1">
    <location>
        <begin position="189"/>
        <end position="209"/>
    </location>
</feature>
<name>A0A1D3L5M4_9EURY</name>
<sequence>MQSKQPDCVKKILENIKAGKSSLVWRKNVFNYVEIISESYITVYLNELSPIKSKLIQLIASIQEIRDRKVPESSQLQRMTIEELKEMLFKKSSGIKVVVVFNHFERLTPSTARFWLSVSGHERIVFLGSVCGNFKKEAYGFYQAFEVVNQKVMKSEGSGSEMDITIPFILIVGAFVFICFLKVSLIGSVILISALWFAFLVIRTLLYLIR</sequence>
<evidence type="ECO:0000256" key="1">
    <source>
        <dbReference type="SAM" id="Phobius"/>
    </source>
</evidence>
<accession>A0A1D3L5M4</accession>
<protein>
    <submittedName>
        <fullName evidence="2">Uncharacterized protein</fullName>
    </submittedName>
</protein>
<keyword evidence="1" id="KW-0812">Transmembrane</keyword>
<evidence type="ECO:0000313" key="3">
    <source>
        <dbReference type="Proteomes" id="UP000094707"/>
    </source>
</evidence>
<keyword evidence="3" id="KW-1185">Reference proteome</keyword>
<proteinExistence type="predicted"/>
<organism evidence="2 3">
    <name type="scientific">Methanobacterium congolense</name>
    <dbReference type="NCBI Taxonomy" id="118062"/>
    <lineage>
        <taxon>Archaea</taxon>
        <taxon>Methanobacteriati</taxon>
        <taxon>Methanobacteriota</taxon>
        <taxon>Methanomada group</taxon>
        <taxon>Methanobacteria</taxon>
        <taxon>Methanobacteriales</taxon>
        <taxon>Methanobacteriaceae</taxon>
        <taxon>Methanobacterium</taxon>
    </lineage>
</organism>
<evidence type="ECO:0000313" key="2">
    <source>
        <dbReference type="EMBL" id="SCG86921.1"/>
    </source>
</evidence>
<feature type="transmembrane region" description="Helical" evidence="1">
    <location>
        <begin position="164"/>
        <end position="183"/>
    </location>
</feature>
<geneLocation type="plasmid" evidence="3">
    <name>ii</name>
</geneLocation>
<dbReference type="EMBL" id="LT607757">
    <property type="protein sequence ID" value="SCG86921.1"/>
    <property type="molecule type" value="Genomic_DNA"/>
</dbReference>